<accession>A0A077Z5J9</accession>
<feature type="compositionally biased region" description="Basic and acidic residues" evidence="1">
    <location>
        <begin position="322"/>
        <end position="344"/>
    </location>
</feature>
<dbReference type="OrthoDB" id="10450459at2759"/>
<dbReference type="Proteomes" id="UP000030665">
    <property type="component" value="Unassembled WGS sequence"/>
</dbReference>
<evidence type="ECO:0000313" key="2">
    <source>
        <dbReference type="EMBL" id="CDW55094.1"/>
    </source>
</evidence>
<dbReference type="AlphaFoldDB" id="A0A077Z5J9"/>
<keyword evidence="3" id="KW-1185">Reference proteome</keyword>
<feature type="compositionally biased region" description="Basic and acidic residues" evidence="1">
    <location>
        <begin position="45"/>
        <end position="62"/>
    </location>
</feature>
<feature type="compositionally biased region" description="Polar residues" evidence="1">
    <location>
        <begin position="124"/>
        <end position="135"/>
    </location>
</feature>
<evidence type="ECO:0000256" key="1">
    <source>
        <dbReference type="SAM" id="MobiDB-lite"/>
    </source>
</evidence>
<reference evidence="2" key="1">
    <citation type="submission" date="2014-01" db="EMBL/GenBank/DDBJ databases">
        <authorList>
            <person name="Aslett M."/>
        </authorList>
    </citation>
    <scope>NUCLEOTIDE SEQUENCE</scope>
</reference>
<feature type="compositionally biased region" description="Basic and acidic residues" evidence="1">
    <location>
        <begin position="1"/>
        <end position="13"/>
    </location>
</feature>
<organism evidence="2 3">
    <name type="scientific">Trichuris trichiura</name>
    <name type="common">Whipworm</name>
    <name type="synonym">Trichocephalus trichiurus</name>
    <dbReference type="NCBI Taxonomy" id="36087"/>
    <lineage>
        <taxon>Eukaryota</taxon>
        <taxon>Metazoa</taxon>
        <taxon>Ecdysozoa</taxon>
        <taxon>Nematoda</taxon>
        <taxon>Enoplea</taxon>
        <taxon>Dorylaimia</taxon>
        <taxon>Trichinellida</taxon>
        <taxon>Trichuridae</taxon>
        <taxon>Trichuris</taxon>
    </lineage>
</organism>
<evidence type="ECO:0000313" key="3">
    <source>
        <dbReference type="Proteomes" id="UP000030665"/>
    </source>
</evidence>
<feature type="region of interest" description="Disordered" evidence="1">
    <location>
        <begin position="1"/>
        <end position="66"/>
    </location>
</feature>
<sequence>MSSPGEKKFAERRNSKRKSFTRQQSNSAVKEDVKANAAPTNRIHPKTEEKKEMKTKADEEKLSSTSHSGRLSFLNFTKCLSPLKTMNDIFNPVINKIGVTATKLLSDRPNYSPSEGSEMATPPIETSSEMGSDSTTLSSVFRRKSIKLGIFKKRKTIVQTHAAKIEKPLGELAQEKNFNITQVRLVTKIKNKTDGKPVVKVPDELLQDRMVRDRVSFDTQLSLLGRNILNLLNGLIAEADLQLKTDGIQQAEQAKKVATTKQGANINLTKPPAICTCATNPAAGTASVKHHEKQAGKIIHSAGCPLGDEAEESELSGSSEGLQHEKDKANKRKSNEVDKVNALP</sequence>
<feature type="region of interest" description="Disordered" evidence="1">
    <location>
        <begin position="302"/>
        <end position="344"/>
    </location>
</feature>
<reference evidence="2" key="2">
    <citation type="submission" date="2014-03" db="EMBL/GenBank/DDBJ databases">
        <title>The whipworm genome and dual-species transcriptomics of an intimate host-pathogen interaction.</title>
        <authorList>
            <person name="Foth B.J."/>
            <person name="Tsai I.J."/>
            <person name="Reid A.J."/>
            <person name="Bancroft A.J."/>
            <person name="Nichol S."/>
            <person name="Tracey A."/>
            <person name="Holroyd N."/>
            <person name="Cotton J.A."/>
            <person name="Stanley E.J."/>
            <person name="Zarowiecki M."/>
            <person name="Liu J.Z."/>
            <person name="Huckvale T."/>
            <person name="Cooper P.J."/>
            <person name="Grencis R.K."/>
            <person name="Berriman M."/>
        </authorList>
    </citation>
    <scope>NUCLEOTIDE SEQUENCE [LARGE SCALE GENOMIC DNA]</scope>
</reference>
<name>A0A077Z5J9_TRITR</name>
<feature type="region of interest" description="Disordered" evidence="1">
    <location>
        <begin position="108"/>
        <end position="135"/>
    </location>
</feature>
<dbReference type="EMBL" id="HG805935">
    <property type="protein sequence ID" value="CDW55094.1"/>
    <property type="molecule type" value="Genomic_DNA"/>
</dbReference>
<protein>
    <submittedName>
        <fullName evidence="2">Uncharacterized protein</fullName>
    </submittedName>
</protein>
<gene>
    <name evidence="2" type="ORF">TTRE_0000336501</name>
</gene>
<proteinExistence type="predicted"/>